<dbReference type="Gene3D" id="1.10.10.10">
    <property type="entry name" value="Winged helix-like DNA-binding domain superfamily/Winged helix DNA-binding domain"/>
    <property type="match status" value="1"/>
</dbReference>
<dbReference type="STRING" id="349064.SAMN05660429_01495"/>
<keyword evidence="1 3" id="KW-0238">DNA-binding</keyword>
<feature type="repeat" description="TPR" evidence="2">
    <location>
        <begin position="562"/>
        <end position="595"/>
    </location>
</feature>
<organism evidence="6 7">
    <name type="scientific">Thalassotalea agarivorans</name>
    <name type="common">Thalassomonas agarivorans</name>
    <dbReference type="NCBI Taxonomy" id="349064"/>
    <lineage>
        <taxon>Bacteria</taxon>
        <taxon>Pseudomonadati</taxon>
        <taxon>Pseudomonadota</taxon>
        <taxon>Gammaproteobacteria</taxon>
        <taxon>Alteromonadales</taxon>
        <taxon>Colwelliaceae</taxon>
        <taxon>Thalassotalea</taxon>
    </lineage>
</organism>
<dbReference type="EMBL" id="FOHK01000006">
    <property type="protein sequence ID" value="SET31123.1"/>
    <property type="molecule type" value="Genomic_DNA"/>
</dbReference>
<dbReference type="Proteomes" id="UP000199308">
    <property type="component" value="Unassembled WGS sequence"/>
</dbReference>
<dbReference type="SMART" id="SM00028">
    <property type="entry name" value="TPR"/>
    <property type="match status" value="6"/>
</dbReference>
<keyword evidence="2" id="KW-0802">TPR repeat</keyword>
<protein>
    <submittedName>
        <fullName evidence="6">DNA-binding winged helix-turn-helix (WHTH) domain-containing protein</fullName>
    </submittedName>
</protein>
<dbReference type="Gene3D" id="1.25.40.10">
    <property type="entry name" value="Tetratricopeptide repeat domain"/>
    <property type="match status" value="1"/>
</dbReference>
<feature type="transmembrane region" description="Helical" evidence="4">
    <location>
        <begin position="178"/>
        <end position="200"/>
    </location>
</feature>
<dbReference type="SUPFAM" id="SSF46894">
    <property type="entry name" value="C-terminal effector domain of the bipartite response regulators"/>
    <property type="match status" value="1"/>
</dbReference>
<dbReference type="Pfam" id="PF13414">
    <property type="entry name" value="TPR_11"/>
    <property type="match status" value="1"/>
</dbReference>
<evidence type="ECO:0000256" key="2">
    <source>
        <dbReference type="PROSITE-ProRule" id="PRU00339"/>
    </source>
</evidence>
<keyword evidence="4" id="KW-1133">Transmembrane helix</keyword>
<name>A0A1I0DFI2_THASX</name>
<sequence>MAKPLRINPALRNGFKLDDVLVLPNAGTVIHAGKSEHLAPKAMEVLLVMCSNQGELIATEDLLLFGWGSSTANRANLTHVISDIRHALDDHKECPEFIQTITRKGYRVIAHLGKIDEDVKKAELESLPASTADTPWRFSIALLKNSNLLQVAAAFVIATWLIIQVISIVFPIFNVPEWGSQLVMLLLIVGFPLILLIVWLKEIGRKRQLLKKNHKSYRKAFVIKQLSFEITLIGLLSVIGGFLSFHLVDDINLDEVEPIAEMEVRQEVKMNDRLIMVSPFTFSNDESLPSYFQTTLYDELLHIMSRQQAYDFVSKHAVEQKSDDTTLLAYAKKLGARYLFDAKFNVKEEQFTALLSMTDVLTAKQVWTHKFDTQGESLLSNQNALFETIGHGLSYLSNSSIGGSKLALSTRSFIAYEAYMRGQTALAQPRSDNVLNTAKEQFLEALTNDANFSEARAGLCKTYLNLYSLTKQVEYFDTSRAICSGISNEKVIAVEGDIALGNLYNISGDYDKAKNQFLKALKVNDHNVEALRGISVAYQESGEFVEAERYINLAISVEPGDWKNYSSLGKLYMDNNAVDKAIRTFEIATMLKPDYEEAYNELGYAYYYKEDITSAVYNWKKAFDMKPSSSLASNLGSALFLEGDFAGAESYYLQATNIRPADPVLWANLGDSQKYMKNIEQAHSSFNKSLELIEQQLQVNDKDLSLKSLKSRVLSEVQECKQATGLSAELNALNSIDPVLYYDLTIVALNCNNTESAKNMMTRAIELGYPKDSLENDIQFEALFTK</sequence>
<feature type="repeat" description="TPR" evidence="2">
    <location>
        <begin position="663"/>
        <end position="696"/>
    </location>
</feature>
<dbReference type="GO" id="GO:0000160">
    <property type="term" value="P:phosphorelay signal transduction system"/>
    <property type="evidence" value="ECO:0007669"/>
    <property type="project" value="InterPro"/>
</dbReference>
<dbReference type="OrthoDB" id="8430416at2"/>
<dbReference type="PANTHER" id="PTHR12558">
    <property type="entry name" value="CELL DIVISION CYCLE 16,23,27"/>
    <property type="match status" value="1"/>
</dbReference>
<proteinExistence type="predicted"/>
<evidence type="ECO:0000256" key="4">
    <source>
        <dbReference type="SAM" id="Phobius"/>
    </source>
</evidence>
<dbReference type="InterPro" id="IPR011990">
    <property type="entry name" value="TPR-like_helical_dom_sf"/>
</dbReference>
<accession>A0A1I0DFI2</accession>
<dbReference type="InterPro" id="IPR036388">
    <property type="entry name" value="WH-like_DNA-bd_sf"/>
</dbReference>
<dbReference type="InterPro" id="IPR019734">
    <property type="entry name" value="TPR_rpt"/>
</dbReference>
<dbReference type="Pfam" id="PF14559">
    <property type="entry name" value="TPR_19"/>
    <property type="match status" value="1"/>
</dbReference>
<dbReference type="GO" id="GO:0003677">
    <property type="term" value="F:DNA binding"/>
    <property type="evidence" value="ECO:0007669"/>
    <property type="project" value="UniProtKB-UniRule"/>
</dbReference>
<feature type="DNA-binding region" description="OmpR/PhoB-type" evidence="3">
    <location>
        <begin position="12"/>
        <end position="110"/>
    </location>
</feature>
<keyword evidence="4" id="KW-0472">Membrane</keyword>
<dbReference type="RefSeq" id="WP_093328916.1">
    <property type="nucleotide sequence ID" value="NZ_AP027363.1"/>
</dbReference>
<evidence type="ECO:0000256" key="3">
    <source>
        <dbReference type="PROSITE-ProRule" id="PRU01091"/>
    </source>
</evidence>
<dbReference type="SMART" id="SM00862">
    <property type="entry name" value="Trans_reg_C"/>
    <property type="match status" value="1"/>
</dbReference>
<feature type="transmembrane region" description="Helical" evidence="4">
    <location>
        <begin position="148"/>
        <end position="172"/>
    </location>
</feature>
<reference evidence="6 7" key="1">
    <citation type="submission" date="2016-10" db="EMBL/GenBank/DDBJ databases">
        <authorList>
            <person name="de Groot N.N."/>
        </authorList>
    </citation>
    <scope>NUCLEOTIDE SEQUENCE [LARGE SCALE GENOMIC DNA]</scope>
    <source>
        <strain evidence="6 7">DSM 19706</strain>
    </source>
</reference>
<dbReference type="SUPFAM" id="SSF81901">
    <property type="entry name" value="HCP-like"/>
    <property type="match status" value="1"/>
</dbReference>
<dbReference type="GO" id="GO:0006355">
    <property type="term" value="P:regulation of DNA-templated transcription"/>
    <property type="evidence" value="ECO:0007669"/>
    <property type="project" value="InterPro"/>
</dbReference>
<feature type="domain" description="OmpR/PhoB-type" evidence="5">
    <location>
        <begin position="12"/>
        <end position="110"/>
    </location>
</feature>
<dbReference type="Pfam" id="PF13181">
    <property type="entry name" value="TPR_8"/>
    <property type="match status" value="2"/>
</dbReference>
<feature type="repeat" description="TPR" evidence="2">
    <location>
        <begin position="596"/>
        <end position="629"/>
    </location>
</feature>
<evidence type="ECO:0000259" key="5">
    <source>
        <dbReference type="PROSITE" id="PS51755"/>
    </source>
</evidence>
<keyword evidence="7" id="KW-1185">Reference proteome</keyword>
<dbReference type="PROSITE" id="PS51755">
    <property type="entry name" value="OMPR_PHOB"/>
    <property type="match status" value="1"/>
</dbReference>
<feature type="repeat" description="TPR" evidence="2">
    <location>
        <begin position="528"/>
        <end position="561"/>
    </location>
</feature>
<dbReference type="InterPro" id="IPR016032">
    <property type="entry name" value="Sig_transdc_resp-reg_C-effctor"/>
</dbReference>
<dbReference type="Pfam" id="PF00486">
    <property type="entry name" value="Trans_reg_C"/>
    <property type="match status" value="1"/>
</dbReference>
<feature type="transmembrane region" description="Helical" evidence="4">
    <location>
        <begin position="221"/>
        <end position="243"/>
    </location>
</feature>
<feature type="repeat" description="TPR" evidence="2">
    <location>
        <begin position="494"/>
        <end position="527"/>
    </location>
</feature>
<evidence type="ECO:0000256" key="1">
    <source>
        <dbReference type="ARBA" id="ARBA00023125"/>
    </source>
</evidence>
<evidence type="ECO:0000313" key="7">
    <source>
        <dbReference type="Proteomes" id="UP000199308"/>
    </source>
</evidence>
<gene>
    <name evidence="6" type="ORF">SAMN05660429_01495</name>
</gene>
<dbReference type="PANTHER" id="PTHR12558:SF13">
    <property type="entry name" value="CELL DIVISION CYCLE PROTEIN 27 HOMOLOG"/>
    <property type="match status" value="1"/>
</dbReference>
<keyword evidence="4" id="KW-0812">Transmembrane</keyword>
<dbReference type="InterPro" id="IPR001867">
    <property type="entry name" value="OmpR/PhoB-type_DNA-bd"/>
</dbReference>
<dbReference type="AlphaFoldDB" id="A0A1I0DFI2"/>
<evidence type="ECO:0000313" key="6">
    <source>
        <dbReference type="EMBL" id="SET31123.1"/>
    </source>
</evidence>
<dbReference type="PROSITE" id="PS50005">
    <property type="entry name" value="TPR"/>
    <property type="match status" value="5"/>
</dbReference>